<comment type="caution">
    <text evidence="1">The sequence shown here is derived from an EMBL/GenBank/DDBJ whole genome shotgun (WGS) entry which is preliminary data.</text>
</comment>
<organism evidence="1 2">
    <name type="scientific">Coprinellus micaceus</name>
    <name type="common">Glistening ink-cap mushroom</name>
    <name type="synonym">Coprinus micaceus</name>
    <dbReference type="NCBI Taxonomy" id="71717"/>
    <lineage>
        <taxon>Eukaryota</taxon>
        <taxon>Fungi</taxon>
        <taxon>Dikarya</taxon>
        <taxon>Basidiomycota</taxon>
        <taxon>Agaricomycotina</taxon>
        <taxon>Agaricomycetes</taxon>
        <taxon>Agaricomycetidae</taxon>
        <taxon>Agaricales</taxon>
        <taxon>Agaricineae</taxon>
        <taxon>Psathyrellaceae</taxon>
        <taxon>Coprinellus</taxon>
    </lineage>
</organism>
<evidence type="ECO:0000313" key="1">
    <source>
        <dbReference type="EMBL" id="TEB08864.1"/>
    </source>
</evidence>
<name>A0A4Y7RIP3_COPMI</name>
<dbReference type="Proteomes" id="UP000298030">
    <property type="component" value="Unassembled WGS sequence"/>
</dbReference>
<feature type="non-terminal residue" evidence="1">
    <location>
        <position position="1"/>
    </location>
</feature>
<proteinExistence type="predicted"/>
<dbReference type="AlphaFoldDB" id="A0A4Y7RIP3"/>
<dbReference type="STRING" id="71717.A0A4Y7RIP3"/>
<dbReference type="OrthoDB" id="3515175at2759"/>
<reference evidence="1 2" key="1">
    <citation type="journal article" date="2019" name="Nat. Ecol. Evol.">
        <title>Megaphylogeny resolves global patterns of mushroom evolution.</title>
        <authorList>
            <person name="Varga T."/>
            <person name="Krizsan K."/>
            <person name="Foldi C."/>
            <person name="Dima B."/>
            <person name="Sanchez-Garcia M."/>
            <person name="Sanchez-Ramirez S."/>
            <person name="Szollosi G.J."/>
            <person name="Szarkandi J.G."/>
            <person name="Papp V."/>
            <person name="Albert L."/>
            <person name="Andreopoulos W."/>
            <person name="Angelini C."/>
            <person name="Antonin V."/>
            <person name="Barry K.W."/>
            <person name="Bougher N.L."/>
            <person name="Buchanan P."/>
            <person name="Buyck B."/>
            <person name="Bense V."/>
            <person name="Catcheside P."/>
            <person name="Chovatia M."/>
            <person name="Cooper J."/>
            <person name="Damon W."/>
            <person name="Desjardin D."/>
            <person name="Finy P."/>
            <person name="Geml J."/>
            <person name="Haridas S."/>
            <person name="Hughes K."/>
            <person name="Justo A."/>
            <person name="Karasinski D."/>
            <person name="Kautmanova I."/>
            <person name="Kiss B."/>
            <person name="Kocsube S."/>
            <person name="Kotiranta H."/>
            <person name="LaButti K.M."/>
            <person name="Lechner B.E."/>
            <person name="Liimatainen K."/>
            <person name="Lipzen A."/>
            <person name="Lukacs Z."/>
            <person name="Mihaltcheva S."/>
            <person name="Morgado L.N."/>
            <person name="Niskanen T."/>
            <person name="Noordeloos M.E."/>
            <person name="Ohm R.A."/>
            <person name="Ortiz-Santana B."/>
            <person name="Ovrebo C."/>
            <person name="Racz N."/>
            <person name="Riley R."/>
            <person name="Savchenko A."/>
            <person name="Shiryaev A."/>
            <person name="Soop K."/>
            <person name="Spirin V."/>
            <person name="Szebenyi C."/>
            <person name="Tomsovsky M."/>
            <person name="Tulloss R.E."/>
            <person name="Uehling J."/>
            <person name="Grigoriev I.V."/>
            <person name="Vagvolgyi C."/>
            <person name="Papp T."/>
            <person name="Martin F.M."/>
            <person name="Miettinen O."/>
            <person name="Hibbett D.S."/>
            <person name="Nagy L.G."/>
        </authorList>
    </citation>
    <scope>NUCLEOTIDE SEQUENCE [LARGE SCALE GENOMIC DNA]</scope>
    <source>
        <strain evidence="1 2">FP101781</strain>
    </source>
</reference>
<keyword evidence="2" id="KW-1185">Reference proteome</keyword>
<accession>A0A4Y7RIP3</accession>
<dbReference type="EMBL" id="QPFP01000537">
    <property type="protein sequence ID" value="TEB08864.1"/>
    <property type="molecule type" value="Genomic_DNA"/>
</dbReference>
<gene>
    <name evidence="1" type="ORF">FA13DRAFT_1588833</name>
</gene>
<protein>
    <submittedName>
        <fullName evidence="1">Uncharacterized protein</fullName>
    </submittedName>
</protein>
<sequence length="90" mass="10286">HQLFLVTRVRAVPGEPEKHRCIAAFHHRWCYGKLPLLCVTRLKHLAATKANAALIRRDLDRYRDGVKKSRKIPCPYTSFLAGTAFSVDID</sequence>
<evidence type="ECO:0000313" key="2">
    <source>
        <dbReference type="Proteomes" id="UP000298030"/>
    </source>
</evidence>
<feature type="non-terminal residue" evidence="1">
    <location>
        <position position="90"/>
    </location>
</feature>